<feature type="region of interest" description="Disordered" evidence="3">
    <location>
        <begin position="106"/>
        <end position="125"/>
    </location>
</feature>
<dbReference type="Proteomes" id="UP001249851">
    <property type="component" value="Unassembled WGS sequence"/>
</dbReference>
<dbReference type="GO" id="GO:0006396">
    <property type="term" value="P:RNA processing"/>
    <property type="evidence" value="ECO:0007669"/>
    <property type="project" value="TreeGrafter"/>
</dbReference>
<dbReference type="InterPro" id="IPR014810">
    <property type="entry name" value="Fcf2_C"/>
</dbReference>
<feature type="domain" description="Fcf2 pre-rRNA processing C-terminal" evidence="4">
    <location>
        <begin position="312"/>
        <end position="405"/>
    </location>
</feature>
<reference evidence="5" key="1">
    <citation type="journal article" date="2023" name="G3 (Bethesda)">
        <title>Whole genome assembly and annotation of the endangered Caribbean coral Acropora cervicornis.</title>
        <authorList>
            <person name="Selwyn J.D."/>
            <person name="Vollmer S.V."/>
        </authorList>
    </citation>
    <scope>NUCLEOTIDE SEQUENCE</scope>
    <source>
        <strain evidence="5">K2</strain>
    </source>
</reference>
<proteinExistence type="predicted"/>
<accession>A0AAD9QTB7</accession>
<evidence type="ECO:0000256" key="3">
    <source>
        <dbReference type="SAM" id="MobiDB-lite"/>
    </source>
</evidence>
<dbReference type="PANTHER" id="PTHR21686">
    <property type="entry name" value="DEOXYNUCLEOTIDYLTRANSFERASE TERMINAL-INTERACTING PROTEIN 2"/>
    <property type="match status" value="1"/>
</dbReference>
<keyword evidence="2" id="KW-0539">Nucleus</keyword>
<comment type="subcellular location">
    <subcellularLocation>
        <location evidence="1">Nucleus</location>
        <location evidence="1">Nucleolus</location>
    </subcellularLocation>
</comment>
<evidence type="ECO:0000313" key="5">
    <source>
        <dbReference type="EMBL" id="KAK2567134.1"/>
    </source>
</evidence>
<dbReference type="GO" id="GO:0005730">
    <property type="term" value="C:nucleolus"/>
    <property type="evidence" value="ECO:0007669"/>
    <property type="project" value="UniProtKB-SubCell"/>
</dbReference>
<evidence type="ECO:0000313" key="6">
    <source>
        <dbReference type="Proteomes" id="UP001249851"/>
    </source>
</evidence>
<feature type="region of interest" description="Disordered" evidence="3">
    <location>
        <begin position="412"/>
        <end position="434"/>
    </location>
</feature>
<protein>
    <submittedName>
        <fullName evidence="5">Deoxynucleotidyltransferase terminal-interacting protein 2</fullName>
    </submittedName>
</protein>
<dbReference type="GO" id="GO:0003723">
    <property type="term" value="F:RNA binding"/>
    <property type="evidence" value="ECO:0007669"/>
    <property type="project" value="TreeGrafter"/>
</dbReference>
<evidence type="ECO:0000256" key="1">
    <source>
        <dbReference type="ARBA" id="ARBA00004604"/>
    </source>
</evidence>
<feature type="compositionally biased region" description="Basic residues" evidence="3">
    <location>
        <begin position="415"/>
        <end position="434"/>
    </location>
</feature>
<evidence type="ECO:0000256" key="2">
    <source>
        <dbReference type="ARBA" id="ARBA00023242"/>
    </source>
</evidence>
<comment type="caution">
    <text evidence="5">The sequence shown here is derived from an EMBL/GenBank/DDBJ whole genome shotgun (WGS) entry which is preliminary data.</text>
</comment>
<keyword evidence="6" id="KW-1185">Reference proteome</keyword>
<dbReference type="EMBL" id="JARQWQ010000015">
    <property type="protein sequence ID" value="KAK2567134.1"/>
    <property type="molecule type" value="Genomic_DNA"/>
</dbReference>
<reference evidence="5" key="2">
    <citation type="journal article" date="2023" name="Science">
        <title>Genomic signatures of disease resistance in endangered staghorn corals.</title>
        <authorList>
            <person name="Vollmer S.V."/>
            <person name="Selwyn J.D."/>
            <person name="Despard B.A."/>
            <person name="Roesel C.L."/>
        </authorList>
    </citation>
    <scope>NUCLEOTIDE SEQUENCE</scope>
    <source>
        <strain evidence="5">K2</strain>
    </source>
</reference>
<name>A0AAD9QTB7_ACRCE</name>
<sequence length="434" mass="50395">MINLKEQSQNNRPLLDLPTIVFLKRQPLKSEAYLFISKCSITRSFYVYAKPRRKHFSVAKHIHDVPTGCLPLTTLIQASIASTRPRFHDPFYLKGTSMRRSKRLAARKGVISETEGSSQKDVVETTKKDEDFSNLKDPVSTHDFIIDKTPSKVVFGLDLGDKIRFVGYDSNDREIVDDSREKGDDGEGKDDKRTRVVGRRRGLRNLSDHEEEEEEEDFITLSTLSEKTVGKNSLGLSSELQVDIDAEDLYLKFDKGPFKPVILNQGVAELSSSHKELMKKSVITSDFEKRNTLAQLQRSKYAKKKQRKKEREETAGPMWFNLPRTQMTPEIEQDLKIIKMRNVLDRTRHYKKNDSQELPKYFQIGTVVEGSADFYASRIPKRQRKNNMIDELLADAEFRRYNKKKFLEIQTAKQSGKRRFSNRRHRRKGKWSKI</sequence>
<gene>
    <name evidence="5" type="ORF">P5673_008936</name>
</gene>
<evidence type="ECO:0000259" key="4">
    <source>
        <dbReference type="Pfam" id="PF08698"/>
    </source>
</evidence>
<dbReference type="Pfam" id="PF08698">
    <property type="entry name" value="Fcf2"/>
    <property type="match status" value="1"/>
</dbReference>
<dbReference type="PANTHER" id="PTHR21686:SF12">
    <property type="entry name" value="DEOXYNUCLEOTIDYLTRANSFERASE TERMINAL-INTERACTING PROTEIN 2"/>
    <property type="match status" value="1"/>
</dbReference>
<dbReference type="AlphaFoldDB" id="A0AAD9QTB7"/>
<organism evidence="5 6">
    <name type="scientific">Acropora cervicornis</name>
    <name type="common">Staghorn coral</name>
    <dbReference type="NCBI Taxonomy" id="6130"/>
    <lineage>
        <taxon>Eukaryota</taxon>
        <taxon>Metazoa</taxon>
        <taxon>Cnidaria</taxon>
        <taxon>Anthozoa</taxon>
        <taxon>Hexacorallia</taxon>
        <taxon>Scleractinia</taxon>
        <taxon>Astrocoeniina</taxon>
        <taxon>Acroporidae</taxon>
        <taxon>Acropora</taxon>
    </lineage>
</organism>
<dbReference type="InterPro" id="IPR039883">
    <property type="entry name" value="Fcf2/DNTTIP2"/>
</dbReference>